<gene>
    <name evidence="3" type="ORF">Fmac_023530</name>
</gene>
<dbReference type="EMBL" id="JBGMDY010000008">
    <property type="protein sequence ID" value="KAL2324472.1"/>
    <property type="molecule type" value="Genomic_DNA"/>
</dbReference>
<dbReference type="InterPro" id="IPR029058">
    <property type="entry name" value="AB_hydrolase_fold"/>
</dbReference>
<dbReference type="InterPro" id="IPR050466">
    <property type="entry name" value="Carboxylest/Gibb_receptor"/>
</dbReference>
<accession>A0ABD1LLS7</accession>
<dbReference type="InterPro" id="IPR013094">
    <property type="entry name" value="AB_hydrolase_3"/>
</dbReference>
<comment type="caution">
    <text evidence="3">The sequence shown here is derived from an EMBL/GenBank/DDBJ whole genome shotgun (WGS) entry which is preliminary data.</text>
</comment>
<dbReference type="AlphaFoldDB" id="A0ABD1LLS7"/>
<evidence type="ECO:0000313" key="3">
    <source>
        <dbReference type="EMBL" id="KAL2324472.1"/>
    </source>
</evidence>
<dbReference type="SUPFAM" id="SSF53474">
    <property type="entry name" value="alpha/beta-Hydrolases"/>
    <property type="match status" value="1"/>
</dbReference>
<organism evidence="3 4">
    <name type="scientific">Flemingia macrophylla</name>
    <dbReference type="NCBI Taxonomy" id="520843"/>
    <lineage>
        <taxon>Eukaryota</taxon>
        <taxon>Viridiplantae</taxon>
        <taxon>Streptophyta</taxon>
        <taxon>Embryophyta</taxon>
        <taxon>Tracheophyta</taxon>
        <taxon>Spermatophyta</taxon>
        <taxon>Magnoliopsida</taxon>
        <taxon>eudicotyledons</taxon>
        <taxon>Gunneridae</taxon>
        <taxon>Pentapetalae</taxon>
        <taxon>rosids</taxon>
        <taxon>fabids</taxon>
        <taxon>Fabales</taxon>
        <taxon>Fabaceae</taxon>
        <taxon>Papilionoideae</taxon>
        <taxon>50 kb inversion clade</taxon>
        <taxon>NPAAA clade</taxon>
        <taxon>indigoferoid/millettioid clade</taxon>
        <taxon>Phaseoleae</taxon>
        <taxon>Flemingia</taxon>
    </lineage>
</organism>
<evidence type="ECO:0000256" key="1">
    <source>
        <dbReference type="ARBA" id="ARBA00010515"/>
    </source>
</evidence>
<proteinExistence type="inferred from homology"/>
<reference evidence="3 4" key="1">
    <citation type="submission" date="2024-08" db="EMBL/GenBank/DDBJ databases">
        <title>Insights into the chromosomal genome structure of Flemingia macrophylla.</title>
        <authorList>
            <person name="Ding Y."/>
            <person name="Zhao Y."/>
            <person name="Bi W."/>
            <person name="Wu M."/>
            <person name="Zhao G."/>
            <person name="Gong Y."/>
            <person name="Li W."/>
            <person name="Zhang P."/>
        </authorList>
    </citation>
    <scope>NUCLEOTIDE SEQUENCE [LARGE SCALE GENOMIC DNA]</scope>
    <source>
        <strain evidence="3">DYQJB</strain>
        <tissue evidence="3">Leaf</tissue>
    </source>
</reference>
<keyword evidence="4" id="KW-1185">Reference proteome</keyword>
<feature type="domain" description="Alpha/beta hydrolase fold-3" evidence="2">
    <location>
        <begin position="86"/>
        <end position="243"/>
    </location>
</feature>
<evidence type="ECO:0000313" key="4">
    <source>
        <dbReference type="Proteomes" id="UP001603857"/>
    </source>
</evidence>
<name>A0ABD1LLS7_9FABA</name>
<dbReference type="PANTHER" id="PTHR23024:SF546">
    <property type="entry name" value="CARBOXYLESTERASE 120-RELATED"/>
    <property type="match status" value="1"/>
</dbReference>
<dbReference type="Gene3D" id="3.40.50.1820">
    <property type="entry name" value="alpha/beta hydrolase"/>
    <property type="match status" value="1"/>
</dbReference>
<dbReference type="Proteomes" id="UP001603857">
    <property type="component" value="Unassembled WGS sequence"/>
</dbReference>
<evidence type="ECO:0000259" key="2">
    <source>
        <dbReference type="Pfam" id="PF07859"/>
    </source>
</evidence>
<protein>
    <recommendedName>
        <fullName evidence="2">Alpha/beta hydrolase fold-3 domain-containing protein</fullName>
    </recommendedName>
</protein>
<comment type="similarity">
    <text evidence="1">Belongs to the 'GDXG' lipolytic enzyme family.</text>
</comment>
<dbReference type="Pfam" id="PF07859">
    <property type="entry name" value="Abhydrolase_3"/>
    <property type="match status" value="1"/>
</dbReference>
<dbReference type="PANTHER" id="PTHR23024">
    <property type="entry name" value="ARYLACETAMIDE DEACETYLASE"/>
    <property type="match status" value="1"/>
</dbReference>
<sequence>MREVKEVMTKEQEGVETMGISSKVDPWEHLKIQLNPGGTFTRLRGDPHSAATADPRLPIPVLTEDVSINESNKTFARIFLPRKALWLKSHADYSNCYLMGSSAGANIAYHAALRVAAASATATATAVDGSMLIRGLILSQPFFGGIERVASEVRLAEDPVLAPHVCDLLWELSLPVGADRDHEYCNPRTGQGGAILDTVKWRVLVSGCHGDPLVDHQIAFATLLQEKGLQVVSRFDHGGCHGAEVRFPLIQNNFYKLLKHFIATSSSSSSSVG</sequence>